<dbReference type="OrthoDB" id="10038475at2759"/>
<sequence>MCSQKADYLYSPAHQDLDFISNKKRAKQPFSEPEDGTVGETSSRAPQEAARKFPSVDDLSDSCVNAALRGDQVPSETPIRLLPDAPVAPDEMNSNPLHSRQGEDFRMNPSPTITFLLEPVGVSLMEALPPRNQQEPGRVEEQPMEDSACGSPGPVLSISQEPGASPEGPVPRSGGAEEAEENAERTAEPAEASAPEAAEQRHLQRLHLRSLWRKAAGRTPPKTREQQRTSTEPGEDADTEAAAMPVSLRCEELVQKNVELFVTTSKQELIQETQLKQHVRDWEDTIQSLLQDSLNHRHPFAKLLAGQPAFEVCRSMLASLQLANDHTVAITQQPGLEVAHGHHVPETAHISAHEHFQT</sequence>
<comment type="caution">
    <text evidence="6">The sequence shown here is derived from an EMBL/GenBank/DDBJ whole genome shotgun (WGS) entry which is preliminary data.</text>
</comment>
<dbReference type="InterPro" id="IPR031739">
    <property type="entry name" value="Ncaph2"/>
</dbReference>
<evidence type="ECO:0000256" key="1">
    <source>
        <dbReference type="ARBA" id="ARBA00016903"/>
    </source>
</evidence>
<dbReference type="EMBL" id="MKHE01000032">
    <property type="protein sequence ID" value="OWK00242.1"/>
    <property type="molecule type" value="Genomic_DNA"/>
</dbReference>
<evidence type="ECO:0000259" key="5">
    <source>
        <dbReference type="Pfam" id="PF16858"/>
    </source>
</evidence>
<evidence type="ECO:0000313" key="7">
    <source>
        <dbReference type="Proteomes" id="UP000242450"/>
    </source>
</evidence>
<feature type="region of interest" description="Disordered" evidence="4">
    <location>
        <begin position="85"/>
        <end position="105"/>
    </location>
</feature>
<reference evidence="6 7" key="1">
    <citation type="journal article" date="2018" name="Mol. Genet. Genomics">
        <title>The red deer Cervus elaphus genome CerEla1.0: sequencing, annotating, genes, and chromosomes.</title>
        <authorList>
            <person name="Bana N.A."/>
            <person name="Nyiri A."/>
            <person name="Nagy J."/>
            <person name="Frank K."/>
            <person name="Nagy T."/>
            <person name="Steger V."/>
            <person name="Schiller M."/>
            <person name="Lakatos P."/>
            <person name="Sugar L."/>
            <person name="Horn P."/>
            <person name="Barta E."/>
            <person name="Orosz L."/>
        </authorList>
    </citation>
    <scope>NUCLEOTIDE SEQUENCE [LARGE SCALE GENOMIC DNA]</scope>
    <source>
        <strain evidence="6">Hungarian</strain>
    </source>
</reference>
<dbReference type="GO" id="GO:0010032">
    <property type="term" value="P:meiotic chromosome condensation"/>
    <property type="evidence" value="ECO:0007669"/>
    <property type="project" value="TreeGrafter"/>
</dbReference>
<dbReference type="Proteomes" id="UP000242450">
    <property type="component" value="Chromosome 32"/>
</dbReference>
<name>A0A212C2W8_CEREH</name>
<dbReference type="GO" id="GO:0051306">
    <property type="term" value="P:mitotic sister chromatid separation"/>
    <property type="evidence" value="ECO:0007669"/>
    <property type="project" value="TreeGrafter"/>
</dbReference>
<evidence type="ECO:0000256" key="2">
    <source>
        <dbReference type="ARBA" id="ARBA00023067"/>
    </source>
</evidence>
<keyword evidence="7" id="KW-1185">Reference proteome</keyword>
<organism evidence="6 7">
    <name type="scientific">Cervus elaphus hippelaphus</name>
    <name type="common">European red deer</name>
    <dbReference type="NCBI Taxonomy" id="46360"/>
    <lineage>
        <taxon>Eukaryota</taxon>
        <taxon>Metazoa</taxon>
        <taxon>Chordata</taxon>
        <taxon>Craniata</taxon>
        <taxon>Vertebrata</taxon>
        <taxon>Euteleostomi</taxon>
        <taxon>Mammalia</taxon>
        <taxon>Eutheria</taxon>
        <taxon>Laurasiatheria</taxon>
        <taxon>Artiodactyla</taxon>
        <taxon>Ruminantia</taxon>
        <taxon>Pecora</taxon>
        <taxon>Cervidae</taxon>
        <taxon>Cervinae</taxon>
        <taxon>Cervus</taxon>
    </lineage>
</organism>
<accession>A0A212C2W8</accession>
<feature type="region of interest" description="Disordered" evidence="4">
    <location>
        <begin position="20"/>
        <end position="58"/>
    </location>
</feature>
<evidence type="ECO:0000313" key="6">
    <source>
        <dbReference type="EMBL" id="OWK00242.1"/>
    </source>
</evidence>
<protein>
    <recommendedName>
        <fullName evidence="1">Condensin-2 complex subunit H2</fullName>
    </recommendedName>
    <alternativeName>
        <fullName evidence="3">Non-SMC condensin II complex subunit H2</fullName>
    </alternativeName>
</protein>
<dbReference type="GO" id="GO:0003682">
    <property type="term" value="F:chromatin binding"/>
    <property type="evidence" value="ECO:0007669"/>
    <property type="project" value="TreeGrafter"/>
</dbReference>
<feature type="domain" description="Condensin-2 complex subunit H2 C-terminal" evidence="5">
    <location>
        <begin position="293"/>
        <end position="339"/>
    </location>
</feature>
<dbReference type="InterPro" id="IPR031737">
    <property type="entry name" value="CNDH2_C"/>
</dbReference>
<dbReference type="GO" id="GO:0005634">
    <property type="term" value="C:nucleus"/>
    <property type="evidence" value="ECO:0007669"/>
    <property type="project" value="TreeGrafter"/>
</dbReference>
<proteinExistence type="predicted"/>
<feature type="region of interest" description="Disordered" evidence="4">
    <location>
        <begin position="132"/>
        <end position="240"/>
    </location>
</feature>
<dbReference type="GO" id="GO:0000796">
    <property type="term" value="C:condensin complex"/>
    <property type="evidence" value="ECO:0007669"/>
    <property type="project" value="TreeGrafter"/>
</dbReference>
<feature type="compositionally biased region" description="Basic residues" evidence="4">
    <location>
        <begin position="203"/>
        <end position="216"/>
    </location>
</feature>
<dbReference type="AlphaFoldDB" id="A0A212C2W8"/>
<gene>
    <name evidence="6" type="ORF">Celaphus_00019241</name>
</gene>
<evidence type="ECO:0000256" key="4">
    <source>
        <dbReference type="SAM" id="MobiDB-lite"/>
    </source>
</evidence>
<evidence type="ECO:0000256" key="3">
    <source>
        <dbReference type="ARBA" id="ARBA00030479"/>
    </source>
</evidence>
<dbReference type="Pfam" id="PF16858">
    <property type="entry name" value="CNDH2_C"/>
    <property type="match status" value="1"/>
</dbReference>
<dbReference type="PANTHER" id="PTHR14324">
    <property type="entry name" value="CONDENSIN-2 COMPLEX SUBUNIT H2"/>
    <property type="match status" value="1"/>
</dbReference>
<dbReference type="PANTHER" id="PTHR14324:SF3">
    <property type="entry name" value="CONDENSIN-2 COMPLEX SUBUNIT H2"/>
    <property type="match status" value="1"/>
</dbReference>
<keyword evidence="2" id="KW-0226">DNA condensation</keyword>